<dbReference type="Pfam" id="PF04304">
    <property type="entry name" value="DUF454"/>
    <property type="match status" value="1"/>
</dbReference>
<evidence type="ECO:0000313" key="3">
    <source>
        <dbReference type="EMBL" id="RUO42750.1"/>
    </source>
</evidence>
<proteinExistence type="predicted"/>
<sequence length="139" mass="15335">MHLLRTVLWRLATILAVILALIGVPLPGLPTVPFLILAAWCAGKGWPRLELWLLAHPTFGPPIRHWRAQGVVPRKAKYLASGMIALSLCLLWLSAAPKLIATAISVFVVAVLVWLWRRPEQPSSLNVTAKGHPHDNTTH</sequence>
<protein>
    <recommendedName>
        <fullName evidence="1">Inner membrane protein</fullName>
    </recommendedName>
</protein>
<dbReference type="RefSeq" id="WP_126756964.1">
    <property type="nucleotide sequence ID" value="NZ_PIPQ01000002.1"/>
</dbReference>
<keyword evidence="4" id="KW-1185">Reference proteome</keyword>
<reference evidence="3 4" key="1">
    <citation type="journal article" date="2011" name="Front. Microbiol.">
        <title>Genomic signatures of strain selection and enhancement in Bacillus atrophaeus var. globigii, a historical biowarfare simulant.</title>
        <authorList>
            <person name="Gibbons H.S."/>
            <person name="Broomall S.M."/>
            <person name="McNew L.A."/>
            <person name="Daligault H."/>
            <person name="Chapman C."/>
            <person name="Bruce D."/>
            <person name="Karavis M."/>
            <person name="Krepps M."/>
            <person name="McGregor P.A."/>
            <person name="Hong C."/>
            <person name="Park K.H."/>
            <person name="Akmal A."/>
            <person name="Feldman A."/>
            <person name="Lin J.S."/>
            <person name="Chang W.E."/>
            <person name="Higgs B.W."/>
            <person name="Demirev P."/>
            <person name="Lindquist J."/>
            <person name="Liem A."/>
            <person name="Fochler E."/>
            <person name="Read T.D."/>
            <person name="Tapia R."/>
            <person name="Johnson S."/>
            <person name="Bishop-Lilly K.A."/>
            <person name="Detter C."/>
            <person name="Han C."/>
            <person name="Sozhamannan S."/>
            <person name="Rosenzweig C.N."/>
            <person name="Skowronski E.W."/>
        </authorList>
    </citation>
    <scope>NUCLEOTIDE SEQUENCE [LARGE SCALE GENOMIC DNA]</scope>
    <source>
        <strain evidence="3 4">AIT1</strain>
    </source>
</reference>
<dbReference type="InterPro" id="IPR007401">
    <property type="entry name" value="DUF454"/>
</dbReference>
<dbReference type="PANTHER" id="PTHR35813">
    <property type="entry name" value="INNER MEMBRANE PROTEIN YBAN"/>
    <property type="match status" value="1"/>
</dbReference>
<keyword evidence="1" id="KW-1003">Cell membrane</keyword>
<accession>A0A432X7D3</accession>
<organism evidence="3 4">
    <name type="scientific">Aliidiomarina taiwanensis</name>
    <dbReference type="NCBI Taxonomy" id="946228"/>
    <lineage>
        <taxon>Bacteria</taxon>
        <taxon>Pseudomonadati</taxon>
        <taxon>Pseudomonadota</taxon>
        <taxon>Gammaproteobacteria</taxon>
        <taxon>Alteromonadales</taxon>
        <taxon>Idiomarinaceae</taxon>
        <taxon>Aliidiomarina</taxon>
    </lineage>
</organism>
<evidence type="ECO:0000256" key="2">
    <source>
        <dbReference type="SAM" id="Phobius"/>
    </source>
</evidence>
<dbReference type="PIRSF" id="PIRSF016789">
    <property type="entry name" value="DUF454"/>
    <property type="match status" value="1"/>
</dbReference>
<gene>
    <name evidence="3" type="ORF">CWE15_04900</name>
</gene>
<dbReference type="EMBL" id="PIPQ01000002">
    <property type="protein sequence ID" value="RUO42750.1"/>
    <property type="molecule type" value="Genomic_DNA"/>
</dbReference>
<feature type="transmembrane region" description="Helical" evidence="2">
    <location>
        <begin position="99"/>
        <end position="116"/>
    </location>
</feature>
<comment type="caution">
    <text evidence="3">The sequence shown here is derived from an EMBL/GenBank/DDBJ whole genome shotgun (WGS) entry which is preliminary data.</text>
</comment>
<dbReference type="GO" id="GO:0005886">
    <property type="term" value="C:plasma membrane"/>
    <property type="evidence" value="ECO:0007669"/>
    <property type="project" value="UniProtKB-SubCell"/>
</dbReference>
<feature type="transmembrane region" description="Helical" evidence="2">
    <location>
        <begin position="7"/>
        <end position="26"/>
    </location>
</feature>
<keyword evidence="2" id="KW-0812">Transmembrane</keyword>
<name>A0A432X7D3_9GAMM</name>
<keyword evidence="2" id="KW-1133">Transmembrane helix</keyword>
<keyword evidence="1" id="KW-0997">Cell inner membrane</keyword>
<evidence type="ECO:0000256" key="1">
    <source>
        <dbReference type="PIRNR" id="PIRNR016789"/>
    </source>
</evidence>
<dbReference type="AlphaFoldDB" id="A0A432X7D3"/>
<comment type="subcellular location">
    <subcellularLocation>
        <location evidence="1">Cell inner membrane</location>
        <topology evidence="1">Multi-pass membrane protein</topology>
    </subcellularLocation>
</comment>
<dbReference type="PANTHER" id="PTHR35813:SF1">
    <property type="entry name" value="INNER MEMBRANE PROTEIN YBAN"/>
    <property type="match status" value="1"/>
</dbReference>
<evidence type="ECO:0000313" key="4">
    <source>
        <dbReference type="Proteomes" id="UP000286976"/>
    </source>
</evidence>
<keyword evidence="1 2" id="KW-0472">Membrane</keyword>
<dbReference type="Proteomes" id="UP000286976">
    <property type="component" value="Unassembled WGS sequence"/>
</dbReference>
<dbReference type="OrthoDB" id="9816293at2"/>